<protein>
    <submittedName>
        <fullName evidence="3">Uncharacterized protein</fullName>
    </submittedName>
</protein>
<feature type="signal peptide" evidence="1">
    <location>
        <begin position="1"/>
        <end position="18"/>
    </location>
</feature>
<organism evidence="2 3">
    <name type="scientific">Romanomermis culicivorax</name>
    <name type="common">Nematode worm</name>
    <dbReference type="NCBI Taxonomy" id="13658"/>
    <lineage>
        <taxon>Eukaryota</taxon>
        <taxon>Metazoa</taxon>
        <taxon>Ecdysozoa</taxon>
        <taxon>Nematoda</taxon>
        <taxon>Enoplea</taxon>
        <taxon>Dorylaimia</taxon>
        <taxon>Mermithida</taxon>
        <taxon>Mermithoidea</taxon>
        <taxon>Mermithidae</taxon>
        <taxon>Romanomermis</taxon>
    </lineage>
</organism>
<evidence type="ECO:0000313" key="3">
    <source>
        <dbReference type="WBParaSite" id="nRc.2.0.1.t08666-RA"/>
    </source>
</evidence>
<feature type="chain" id="PRO_5037183063" evidence="1">
    <location>
        <begin position="19"/>
        <end position="145"/>
    </location>
</feature>
<keyword evidence="1" id="KW-0732">Signal</keyword>
<dbReference type="WBParaSite" id="nRc.2.0.1.t08666-RA">
    <property type="protein sequence ID" value="nRc.2.0.1.t08666-RA"/>
    <property type="gene ID" value="nRc.2.0.1.g08666"/>
</dbReference>
<sequence length="145" mass="16525">MMLKLAVFALCFTISVHSYLLKEKSVVDKWLNDEDFDGLDLKERFETLCRGNVDLIKSSTITRKQWIQWLDKCHPGAKNDEEYVELLTSERGINSALKNCKMFGGLVQTPSQEEVLKFLDHVSLNNTTFQLKGVPDVVISVRSEG</sequence>
<keyword evidence="2" id="KW-1185">Reference proteome</keyword>
<proteinExistence type="predicted"/>
<dbReference type="Proteomes" id="UP000887565">
    <property type="component" value="Unplaced"/>
</dbReference>
<dbReference type="AlphaFoldDB" id="A0A915I4I5"/>
<evidence type="ECO:0000313" key="2">
    <source>
        <dbReference type="Proteomes" id="UP000887565"/>
    </source>
</evidence>
<accession>A0A915I4I5</accession>
<name>A0A915I4I5_ROMCU</name>
<evidence type="ECO:0000256" key="1">
    <source>
        <dbReference type="SAM" id="SignalP"/>
    </source>
</evidence>
<reference evidence="3" key="1">
    <citation type="submission" date="2022-11" db="UniProtKB">
        <authorList>
            <consortium name="WormBaseParasite"/>
        </authorList>
    </citation>
    <scope>IDENTIFICATION</scope>
</reference>